<evidence type="ECO:0000256" key="1">
    <source>
        <dbReference type="SAM" id="MobiDB-lite"/>
    </source>
</evidence>
<reference evidence="3" key="3">
    <citation type="submission" date="2016-06" db="UniProtKB">
        <authorList>
            <consortium name="WormBaseParasite"/>
        </authorList>
    </citation>
    <scope>IDENTIFICATION</scope>
</reference>
<reference evidence="2" key="1">
    <citation type="submission" date="2013-12" db="EMBL/GenBank/DDBJ databases">
        <authorList>
            <person name="Aslett M."/>
        </authorList>
    </citation>
    <scope>NUCLEOTIDE SEQUENCE [LARGE SCALE GENOMIC DNA]</scope>
    <source>
        <strain evidence="2">Lindley</strain>
    </source>
</reference>
<protein>
    <submittedName>
        <fullName evidence="3">Uncharacterized protein</fullName>
    </submittedName>
</protein>
<sequence length="110" mass="12565">MFIIRLRLVQEVSALLRPSKNDSQHSRIFEALPSPAQPPCIYHYFINSHHSFSPGGRKCFALWQSPSRPFTSHPPAAPSRHPSRRRRRGAIASLRLPFLPLRLICSNNVN</sequence>
<accession>A0A183C8S8</accession>
<evidence type="ECO:0000313" key="3">
    <source>
        <dbReference type="WBParaSite" id="GPLIN_000927400"/>
    </source>
</evidence>
<feature type="region of interest" description="Disordered" evidence="1">
    <location>
        <begin position="68"/>
        <end position="87"/>
    </location>
</feature>
<dbReference type="Proteomes" id="UP000050741">
    <property type="component" value="Unassembled WGS sequence"/>
</dbReference>
<keyword evidence="2" id="KW-1185">Reference proteome</keyword>
<evidence type="ECO:0000313" key="2">
    <source>
        <dbReference type="Proteomes" id="UP000050741"/>
    </source>
</evidence>
<dbReference type="AlphaFoldDB" id="A0A183C8S8"/>
<proteinExistence type="predicted"/>
<dbReference type="WBParaSite" id="GPLIN_000927400">
    <property type="protein sequence ID" value="GPLIN_000927400"/>
    <property type="gene ID" value="GPLIN_000927400"/>
</dbReference>
<reference evidence="2" key="2">
    <citation type="submission" date="2014-05" db="EMBL/GenBank/DDBJ databases">
        <title>The genome and life-stage specific transcriptomes of Globodera pallida elucidate key aspects of plant parasitism by a cyst nematode.</title>
        <authorList>
            <person name="Cotton J.A."/>
            <person name="Lilley C.J."/>
            <person name="Jones L.M."/>
            <person name="Kikuchi T."/>
            <person name="Reid A.J."/>
            <person name="Thorpe P."/>
            <person name="Tsai I.J."/>
            <person name="Beasley H."/>
            <person name="Blok V."/>
            <person name="Cock P.J.A."/>
            <person name="Van den Akker S.E."/>
            <person name="Holroyd N."/>
            <person name="Hunt M."/>
            <person name="Mantelin S."/>
            <person name="Naghra H."/>
            <person name="Pain A."/>
            <person name="Palomares-Rius J.E."/>
            <person name="Zarowiecki M."/>
            <person name="Berriman M."/>
            <person name="Jones J.T."/>
            <person name="Urwin P.E."/>
        </authorList>
    </citation>
    <scope>NUCLEOTIDE SEQUENCE [LARGE SCALE GENOMIC DNA]</scope>
    <source>
        <strain evidence="2">Lindley</strain>
    </source>
</reference>
<name>A0A183C8S8_GLOPA</name>
<organism evidence="2 3">
    <name type="scientific">Globodera pallida</name>
    <name type="common">Potato cyst nematode worm</name>
    <name type="synonym">Heterodera pallida</name>
    <dbReference type="NCBI Taxonomy" id="36090"/>
    <lineage>
        <taxon>Eukaryota</taxon>
        <taxon>Metazoa</taxon>
        <taxon>Ecdysozoa</taxon>
        <taxon>Nematoda</taxon>
        <taxon>Chromadorea</taxon>
        <taxon>Rhabditida</taxon>
        <taxon>Tylenchina</taxon>
        <taxon>Tylenchomorpha</taxon>
        <taxon>Tylenchoidea</taxon>
        <taxon>Heteroderidae</taxon>
        <taxon>Heteroderinae</taxon>
        <taxon>Globodera</taxon>
    </lineage>
</organism>